<dbReference type="EMBL" id="JAODUP010000386">
    <property type="protein sequence ID" value="KAK2150834.1"/>
    <property type="molecule type" value="Genomic_DNA"/>
</dbReference>
<reference evidence="9" key="1">
    <citation type="journal article" date="2023" name="Mol. Biol. Evol.">
        <title>Third-Generation Sequencing Reveals the Adaptive Role of the Epigenome in Three Deep-Sea Polychaetes.</title>
        <authorList>
            <person name="Perez M."/>
            <person name="Aroh O."/>
            <person name="Sun Y."/>
            <person name="Lan Y."/>
            <person name="Juniper S.K."/>
            <person name="Young C.R."/>
            <person name="Angers B."/>
            <person name="Qian P.Y."/>
        </authorList>
    </citation>
    <scope>NUCLEOTIDE SEQUENCE</scope>
    <source>
        <strain evidence="9">P08H-3</strain>
    </source>
</reference>
<dbReference type="FunFam" id="2.130.10.10:FF:000145">
    <property type="entry name" value="WD repeat domain phosphoinositide-interacting protein 2"/>
    <property type="match status" value="1"/>
</dbReference>
<dbReference type="GO" id="GO:0034497">
    <property type="term" value="P:protein localization to phagophore assembly site"/>
    <property type="evidence" value="ECO:0007669"/>
    <property type="project" value="UniProtKB-ARBA"/>
</dbReference>
<evidence type="ECO:0000256" key="6">
    <source>
        <dbReference type="ARBA" id="ARBA00023136"/>
    </source>
</evidence>
<sequence length="440" mass="48302">MNLASQGGDPNSNLLFVNFNQDCTSVAAGTKNGYKLFSLTSIDKLESIYETDSEDICTVERLFSSSLVAIVSLSSPRKLKVCHFKKGTEICNYSYSNTILAVRLNRLRLIVCLEESLYIHNIRDMKVLHTIRDTPPNPTGLCALSVNNDNCYLAYPGSSTIGEVQIFDAVNLRAVTMIAAHDSPLAAMSFNSTGTKIATASEKGTVIRVFSIPDGQKLFEFRRGVKRCVTIHSLAFSPDSMFLCCSSNTETVHVFKLETEKEKLQEEPQGWMGYVGQALKTSANYLPSQVTEMFNQGRDFAVARLPFSGLHNVCAITILDGRQESVPLTEPPTGGSTQDANAGISTPMFGSPSKRSDVQSHQGMTPPKGKPQVGPVKVNYAHVLQGKTRNLDEKCTIEEAMKDSQPFKDFEQGATGGEDIQNLRLDDDNEFPPMTHKTTD</sequence>
<dbReference type="GO" id="GO:0006950">
    <property type="term" value="P:response to stress"/>
    <property type="evidence" value="ECO:0007669"/>
    <property type="project" value="UniProtKB-ARBA"/>
</dbReference>
<dbReference type="InterPro" id="IPR048720">
    <property type="entry name" value="PROPPIN"/>
</dbReference>
<proteinExistence type="inferred from homology"/>
<dbReference type="InterPro" id="IPR015943">
    <property type="entry name" value="WD40/YVTN_repeat-like_dom_sf"/>
</dbReference>
<keyword evidence="5" id="KW-0446">Lipid-binding</keyword>
<dbReference type="AlphaFoldDB" id="A0AAD9N1J7"/>
<dbReference type="GO" id="GO:0000407">
    <property type="term" value="C:phagophore assembly site"/>
    <property type="evidence" value="ECO:0007669"/>
    <property type="project" value="UniProtKB-ARBA"/>
</dbReference>
<evidence type="ECO:0000256" key="4">
    <source>
        <dbReference type="ARBA" id="ARBA00023006"/>
    </source>
</evidence>
<dbReference type="SUPFAM" id="SSF50978">
    <property type="entry name" value="WD40 repeat-like"/>
    <property type="match status" value="1"/>
</dbReference>
<comment type="similarity">
    <text evidence="7">Belongs to the WD repeat PROPPIN family.</text>
</comment>
<evidence type="ECO:0000313" key="9">
    <source>
        <dbReference type="EMBL" id="KAK2150834.1"/>
    </source>
</evidence>
<keyword evidence="2" id="KW-0853">WD repeat</keyword>
<dbReference type="Gene3D" id="2.130.10.10">
    <property type="entry name" value="YVTN repeat-like/Quinoprotein amine dehydrogenase"/>
    <property type="match status" value="1"/>
</dbReference>
<gene>
    <name evidence="9" type="ORF">LSH36_386g01027</name>
</gene>
<evidence type="ECO:0000256" key="7">
    <source>
        <dbReference type="ARBA" id="ARBA00025740"/>
    </source>
</evidence>
<dbReference type="Proteomes" id="UP001208570">
    <property type="component" value="Unassembled WGS sequence"/>
</dbReference>
<comment type="caution">
    <text evidence="9">The sequence shown here is derived from an EMBL/GenBank/DDBJ whole genome shotgun (WGS) entry which is preliminary data.</text>
</comment>
<protein>
    <recommendedName>
        <fullName evidence="11">WD repeat domain phosphoinositide-interacting protein 2</fullName>
    </recommendedName>
</protein>
<evidence type="ECO:0000256" key="1">
    <source>
        <dbReference type="ARBA" id="ARBA00004184"/>
    </source>
</evidence>
<comment type="subcellular location">
    <subcellularLocation>
        <location evidence="1">Endomembrane system</location>
        <topology evidence="1">Peripheral membrane protein</topology>
    </subcellularLocation>
</comment>
<evidence type="ECO:0000256" key="2">
    <source>
        <dbReference type="ARBA" id="ARBA00022574"/>
    </source>
</evidence>
<evidence type="ECO:0000256" key="8">
    <source>
        <dbReference type="SAM" id="MobiDB-lite"/>
    </source>
</evidence>
<feature type="region of interest" description="Disordered" evidence="8">
    <location>
        <begin position="395"/>
        <end position="440"/>
    </location>
</feature>
<keyword evidence="6" id="KW-0472">Membrane</keyword>
<evidence type="ECO:0000313" key="10">
    <source>
        <dbReference type="Proteomes" id="UP001208570"/>
    </source>
</evidence>
<keyword evidence="3" id="KW-0677">Repeat</keyword>
<keyword evidence="10" id="KW-1185">Reference proteome</keyword>
<dbReference type="Pfam" id="PF21032">
    <property type="entry name" value="PROPPIN"/>
    <property type="match status" value="1"/>
</dbReference>
<feature type="compositionally biased region" description="Basic and acidic residues" evidence="8">
    <location>
        <begin position="395"/>
        <end position="411"/>
    </location>
</feature>
<name>A0AAD9N1J7_9ANNE</name>
<evidence type="ECO:0000256" key="5">
    <source>
        <dbReference type="ARBA" id="ARBA00023121"/>
    </source>
</evidence>
<dbReference type="GO" id="GO:0012505">
    <property type="term" value="C:endomembrane system"/>
    <property type="evidence" value="ECO:0007669"/>
    <property type="project" value="UniProtKB-SubCell"/>
</dbReference>
<dbReference type="InterPro" id="IPR036322">
    <property type="entry name" value="WD40_repeat_dom_sf"/>
</dbReference>
<feature type="region of interest" description="Disordered" evidence="8">
    <location>
        <begin position="325"/>
        <end position="375"/>
    </location>
</feature>
<dbReference type="GO" id="GO:0032266">
    <property type="term" value="F:phosphatidylinositol-3-phosphate binding"/>
    <property type="evidence" value="ECO:0007669"/>
    <property type="project" value="UniProtKB-ARBA"/>
</dbReference>
<keyword evidence="4" id="KW-0072">Autophagy</keyword>
<dbReference type="InterPro" id="IPR001680">
    <property type="entry name" value="WD40_rpt"/>
</dbReference>
<evidence type="ECO:0000256" key="3">
    <source>
        <dbReference type="ARBA" id="ARBA00022737"/>
    </source>
</evidence>
<evidence type="ECO:0008006" key="11">
    <source>
        <dbReference type="Google" id="ProtNLM"/>
    </source>
</evidence>
<feature type="compositionally biased region" description="Polar residues" evidence="8">
    <location>
        <begin position="334"/>
        <end position="344"/>
    </location>
</feature>
<feature type="compositionally biased region" description="Low complexity" evidence="8">
    <location>
        <begin position="366"/>
        <end position="375"/>
    </location>
</feature>
<accession>A0AAD9N1J7</accession>
<dbReference type="SMART" id="SM00320">
    <property type="entry name" value="WD40"/>
    <property type="match status" value="2"/>
</dbReference>
<organism evidence="9 10">
    <name type="scientific">Paralvinella palmiformis</name>
    <dbReference type="NCBI Taxonomy" id="53620"/>
    <lineage>
        <taxon>Eukaryota</taxon>
        <taxon>Metazoa</taxon>
        <taxon>Spiralia</taxon>
        <taxon>Lophotrochozoa</taxon>
        <taxon>Annelida</taxon>
        <taxon>Polychaeta</taxon>
        <taxon>Sedentaria</taxon>
        <taxon>Canalipalpata</taxon>
        <taxon>Terebellida</taxon>
        <taxon>Terebelliformia</taxon>
        <taxon>Alvinellidae</taxon>
        <taxon>Paralvinella</taxon>
    </lineage>
</organism>
<dbReference type="PANTHER" id="PTHR11227">
    <property type="entry name" value="WD-REPEAT PROTEIN INTERACTING WITH PHOSPHOINOSIDES WIPI -RELATED"/>
    <property type="match status" value="1"/>
</dbReference>